<feature type="compositionally biased region" description="Low complexity" evidence="3">
    <location>
        <begin position="65"/>
        <end position="85"/>
    </location>
</feature>
<evidence type="ECO:0000256" key="3">
    <source>
        <dbReference type="SAM" id="MobiDB-lite"/>
    </source>
</evidence>
<reference evidence="4 5" key="1">
    <citation type="submission" date="2020-06" db="EMBL/GenBank/DDBJ databases">
        <title>The yeast mating-type switching endonuclease HO is a domesticated member of an unorthodox homing genetic element family.</title>
        <authorList>
            <person name="Coughlan A.Y."/>
            <person name="Lombardi L."/>
            <person name="Braun-Galleani S."/>
            <person name="Martos A.R."/>
            <person name="Galeote V."/>
            <person name="Bigey F."/>
            <person name="Dequin S."/>
            <person name="Byrne K.P."/>
            <person name="Wolfe K.H."/>
        </authorList>
    </citation>
    <scope>NUCLEOTIDE SEQUENCE [LARGE SCALE GENOMIC DNA]</scope>
    <source>
        <strain evidence="4 5">CBS2947</strain>
    </source>
</reference>
<dbReference type="AlphaFoldDB" id="A0A7H9HLH5"/>
<dbReference type="InterPro" id="IPR031443">
    <property type="entry name" value="Mbr1"/>
</dbReference>
<keyword evidence="5" id="KW-1185">Reference proteome</keyword>
<evidence type="ECO:0000256" key="1">
    <source>
        <dbReference type="ARBA" id="ARBA00008990"/>
    </source>
</evidence>
<feature type="compositionally biased region" description="Polar residues" evidence="3">
    <location>
        <begin position="156"/>
        <end position="166"/>
    </location>
</feature>
<accession>A0A7H9HLH5</accession>
<protein>
    <submittedName>
        <fullName evidence="4">Uncharacterized protein</fullName>
    </submittedName>
</protein>
<dbReference type="Proteomes" id="UP000510647">
    <property type="component" value="Chromosome 1"/>
</dbReference>
<dbReference type="OrthoDB" id="4070739at2759"/>
<feature type="compositionally biased region" description="Low complexity" evidence="3">
    <location>
        <begin position="142"/>
        <end position="155"/>
    </location>
</feature>
<evidence type="ECO:0000313" key="4">
    <source>
        <dbReference type="EMBL" id="QLQ78169.1"/>
    </source>
</evidence>
<evidence type="ECO:0000313" key="5">
    <source>
        <dbReference type="Proteomes" id="UP000510647"/>
    </source>
</evidence>
<dbReference type="Pfam" id="PF17058">
    <property type="entry name" value="MBR1"/>
    <property type="match status" value="2"/>
</dbReference>
<dbReference type="EMBL" id="CP059267">
    <property type="protein sequence ID" value="QLQ78169.1"/>
    <property type="molecule type" value="Genomic_DNA"/>
</dbReference>
<sequence length="191" mass="21135">MNVDIFERAVQDPCSEECDCEDEDPLQEEEQEQEVKRCNCTRQNKPPMIGLQRAITTNSISVTHSRTTPSPTLSRPPRSRASSTSLIRHMSASETANRSRSSCCGIPAHLYGLEKYVSSALDALSAGDYKFHKYDDLFSSSSSSSASPSRGSVPSQELSQSTVSTVPRTQFIKRGRKKSFIEISLSKSFCQ</sequence>
<feature type="compositionally biased region" description="Polar residues" evidence="3">
    <location>
        <begin position="92"/>
        <end position="101"/>
    </location>
</feature>
<comment type="similarity">
    <text evidence="1">Belongs to the ISF1/MBR1 family.</text>
</comment>
<proteinExistence type="inferred from homology"/>
<evidence type="ECO:0000256" key="2">
    <source>
        <dbReference type="ARBA" id="ARBA00022553"/>
    </source>
</evidence>
<gene>
    <name evidence="4" type="ORF">HG537_0A04160</name>
</gene>
<keyword evidence="2" id="KW-0597">Phosphoprotein</keyword>
<organism evidence="4 5">
    <name type="scientific">Torulaspora globosa</name>
    <dbReference type="NCBI Taxonomy" id="48254"/>
    <lineage>
        <taxon>Eukaryota</taxon>
        <taxon>Fungi</taxon>
        <taxon>Dikarya</taxon>
        <taxon>Ascomycota</taxon>
        <taxon>Saccharomycotina</taxon>
        <taxon>Saccharomycetes</taxon>
        <taxon>Saccharomycetales</taxon>
        <taxon>Saccharomycetaceae</taxon>
        <taxon>Torulaspora</taxon>
    </lineage>
</organism>
<feature type="region of interest" description="Disordered" evidence="3">
    <location>
        <begin position="62"/>
        <end position="101"/>
    </location>
</feature>
<name>A0A7H9HLH5_9SACH</name>
<feature type="region of interest" description="Disordered" evidence="3">
    <location>
        <begin position="142"/>
        <end position="166"/>
    </location>
</feature>